<reference evidence="2" key="1">
    <citation type="submission" date="2021-02" db="EMBL/GenBank/DDBJ databases">
        <authorList>
            <person name="Nowell W R."/>
        </authorList>
    </citation>
    <scope>NUCLEOTIDE SEQUENCE</scope>
</reference>
<protein>
    <recommendedName>
        <fullName evidence="1">HAT C-terminal dimerisation domain-containing protein</fullName>
    </recommendedName>
</protein>
<evidence type="ECO:0000259" key="1">
    <source>
        <dbReference type="Pfam" id="PF05699"/>
    </source>
</evidence>
<dbReference type="Proteomes" id="UP000663828">
    <property type="component" value="Unassembled WGS sequence"/>
</dbReference>
<dbReference type="GO" id="GO:0006357">
    <property type="term" value="P:regulation of transcription by RNA polymerase II"/>
    <property type="evidence" value="ECO:0007669"/>
    <property type="project" value="TreeGrafter"/>
</dbReference>
<dbReference type="GO" id="GO:0005634">
    <property type="term" value="C:nucleus"/>
    <property type="evidence" value="ECO:0007669"/>
    <property type="project" value="TreeGrafter"/>
</dbReference>
<dbReference type="AlphaFoldDB" id="A0A815FGK8"/>
<dbReference type="InterPro" id="IPR012337">
    <property type="entry name" value="RNaseH-like_sf"/>
</dbReference>
<proteinExistence type="predicted"/>
<name>A0A815FGK8_ADIRI</name>
<dbReference type="Pfam" id="PF05699">
    <property type="entry name" value="Dimer_Tnp_hAT"/>
    <property type="match status" value="1"/>
</dbReference>
<gene>
    <name evidence="2" type="ORF">XAT740_LOCUS30331</name>
</gene>
<dbReference type="InterPro" id="IPR052717">
    <property type="entry name" value="Vacuolar_transposase_reg"/>
</dbReference>
<keyword evidence="3" id="KW-1185">Reference proteome</keyword>
<dbReference type="InterPro" id="IPR008906">
    <property type="entry name" value="HATC_C_dom"/>
</dbReference>
<accession>A0A815FGK8</accession>
<comment type="caution">
    <text evidence="2">The sequence shown here is derived from an EMBL/GenBank/DDBJ whole genome shotgun (WGS) entry which is preliminary data.</text>
</comment>
<evidence type="ECO:0000313" key="3">
    <source>
        <dbReference type="Proteomes" id="UP000663828"/>
    </source>
</evidence>
<dbReference type="PANTHER" id="PTHR46169:SF29">
    <property type="entry name" value="DNA REPLICATION-RELATED ELEMENT FACTOR, ISOFORM A"/>
    <property type="match status" value="1"/>
</dbReference>
<dbReference type="PANTHER" id="PTHR46169">
    <property type="entry name" value="DNA REPLICATION-RELATED ELEMENT FACTOR, ISOFORM A"/>
    <property type="match status" value="1"/>
</dbReference>
<sequence>MPVLRSYFCRQSSTAVCIVSCPERKDKLTGSCQIKAHEFYSSSKEETIPTRIKQRITKACTEFCALDGRAFDLITGISYCSIAIRHVDSDFQLFNFILGCFPYDAEIYSVSHLREFIIKRVEELKLQLDPEKYAVSDNEPKMIATFHDCCIRIECADHYLNKQMQHAFESEKIYVAKNVFENVDSDMAQNLFNQVKKIVGHIGCSHQQQILSKKLISYSDTRFNSGLIMNNFRELFVEIPLALIDSNLITNYNLVDKDLLDSICTFLNPFEEMIESLSEDRRPTLHRVIPLRQYVINTCKMKENDCSGIAQLKVFFGKKKNHQTYQWKAYKFSFVHFMLLYISIYQILARHLNNSWPITDEHRLAVILCPKLKNFECSPKEQEKSINVLKQEFANQSIIYSGTKLSNISDIDVKSSSTSLKRKNLSAQCFDAKVHSVNRRNQLQEVDDMDNLLFWKEQQKSFPILSELARKISAIPASNTIVEQVFSSSKTTVTENQTRLGTS</sequence>
<evidence type="ECO:0000313" key="2">
    <source>
        <dbReference type="EMBL" id="CAF1329046.1"/>
    </source>
</evidence>
<feature type="domain" description="HAT C-terminal dimerisation" evidence="1">
    <location>
        <begin position="442"/>
        <end position="500"/>
    </location>
</feature>
<dbReference type="EMBL" id="CAJNOR010002695">
    <property type="protein sequence ID" value="CAF1329046.1"/>
    <property type="molecule type" value="Genomic_DNA"/>
</dbReference>
<organism evidence="2 3">
    <name type="scientific">Adineta ricciae</name>
    <name type="common">Rotifer</name>
    <dbReference type="NCBI Taxonomy" id="249248"/>
    <lineage>
        <taxon>Eukaryota</taxon>
        <taxon>Metazoa</taxon>
        <taxon>Spiralia</taxon>
        <taxon>Gnathifera</taxon>
        <taxon>Rotifera</taxon>
        <taxon>Eurotatoria</taxon>
        <taxon>Bdelloidea</taxon>
        <taxon>Adinetida</taxon>
        <taxon>Adinetidae</taxon>
        <taxon>Adineta</taxon>
    </lineage>
</organism>
<dbReference type="GO" id="GO:0046983">
    <property type="term" value="F:protein dimerization activity"/>
    <property type="evidence" value="ECO:0007669"/>
    <property type="project" value="InterPro"/>
</dbReference>
<dbReference type="SUPFAM" id="SSF53098">
    <property type="entry name" value="Ribonuclease H-like"/>
    <property type="match status" value="1"/>
</dbReference>